<dbReference type="Proteomes" id="UP000037405">
    <property type="component" value="Unassembled WGS sequence"/>
</dbReference>
<reference evidence="2" key="1">
    <citation type="submission" date="2015-07" db="EMBL/GenBank/DDBJ databases">
        <title>Fjat-14235 jcm11544.</title>
        <authorList>
            <person name="Liu B."/>
            <person name="Wang J."/>
            <person name="Zhu Y."/>
            <person name="Liu G."/>
            <person name="Chen Q."/>
            <person name="Chen Z."/>
            <person name="Lan J."/>
            <person name="Che J."/>
            <person name="Ge C."/>
            <person name="Shi H."/>
            <person name="Pan Z."/>
            <person name="Liu X."/>
        </authorList>
    </citation>
    <scope>NUCLEOTIDE SEQUENCE [LARGE SCALE GENOMIC DNA]</scope>
    <source>
        <strain evidence="2">JCM 11544</strain>
    </source>
</reference>
<keyword evidence="2" id="KW-1185">Reference proteome</keyword>
<dbReference type="AlphaFoldDB" id="A0A0M0G5P4"/>
<dbReference type="PATRIC" id="fig|189381.12.peg.2885"/>
<dbReference type="OrthoDB" id="2903971at2"/>
<name>A0A0M0G5P4_9BACI</name>
<proteinExistence type="predicted"/>
<dbReference type="RefSeq" id="WP_053428704.1">
    <property type="nucleotide sequence ID" value="NZ_JBNKIN010000001.1"/>
</dbReference>
<gene>
    <name evidence="1" type="ORF">AF331_14085</name>
</gene>
<dbReference type="EMBL" id="LGUE01000004">
    <property type="protein sequence ID" value="KON85103.1"/>
    <property type="molecule type" value="Genomic_DNA"/>
</dbReference>
<evidence type="ECO:0000313" key="1">
    <source>
        <dbReference type="EMBL" id="KON85103.1"/>
    </source>
</evidence>
<organism evidence="1 2">
    <name type="scientific">Rossellomorea marisflavi</name>
    <dbReference type="NCBI Taxonomy" id="189381"/>
    <lineage>
        <taxon>Bacteria</taxon>
        <taxon>Bacillati</taxon>
        <taxon>Bacillota</taxon>
        <taxon>Bacilli</taxon>
        <taxon>Bacillales</taxon>
        <taxon>Bacillaceae</taxon>
        <taxon>Rossellomorea</taxon>
    </lineage>
</organism>
<sequence length="363" mass="42537">MKRLTDLTEIRLFFFGSEEQKAHVYFDWVIPYFMELGVPFHAERDWFGGPNYRVVLEGDVNLGDVKSHFRSHCMREHGEIDEGEILRNLAAYQKNTAVVAGMERREHRNVSHLNHLEVEAGTIPESYVKKRFHSFLHLKVHTEALFKMQAFINHHLSQWRGMDQTAKISHTARFFRDVLPYSRFEEKYAVLVYVSNIEGVLAIAESMKKKQAYINTYERVYDVLNPRELFAGKDYEEAFGMDWSETIGSIDSLITTNLEGLAGEEEGYYSHREQRELLYQNIREIGSGFHDELMARNIEGLLDHEEHARFKYLINVVYKFIHMIGVSFNEKNVACYIVSRFILEENGTTWDEILKERGESFVP</sequence>
<accession>A0A0M0G5P4</accession>
<evidence type="ECO:0008006" key="3">
    <source>
        <dbReference type="Google" id="ProtNLM"/>
    </source>
</evidence>
<comment type="caution">
    <text evidence="1">The sequence shown here is derived from an EMBL/GenBank/DDBJ whole genome shotgun (WGS) entry which is preliminary data.</text>
</comment>
<dbReference type="STRING" id="189381.GCA_900166615_01107"/>
<protein>
    <recommendedName>
        <fullName evidence="3">Thiopeptide-type bacteriocin biosynthesis domain-containing protein</fullName>
    </recommendedName>
</protein>
<evidence type="ECO:0000313" key="2">
    <source>
        <dbReference type="Proteomes" id="UP000037405"/>
    </source>
</evidence>